<keyword evidence="2" id="KW-1185">Reference proteome</keyword>
<dbReference type="RefSeq" id="YP_009601614.1">
    <property type="nucleotide sequence ID" value="NC_041931.1"/>
</dbReference>
<protein>
    <submittedName>
        <fullName evidence="1">Uncharacterized protein</fullName>
    </submittedName>
</protein>
<organism evidence="1 2">
    <name type="scientific">Arthrobacter phage Jawnski</name>
    <dbReference type="NCBI Taxonomy" id="1772327"/>
    <lineage>
        <taxon>Viruses</taxon>
        <taxon>Duplodnaviria</taxon>
        <taxon>Heunggongvirae</taxon>
        <taxon>Uroviricota</taxon>
        <taxon>Caudoviricetes</taxon>
        <taxon>Berryhillviridae</taxon>
        <taxon>Jawnskivirus</taxon>
        <taxon>Jawnskivirus jawnski</taxon>
        <taxon>Marthavirus jawnski</taxon>
    </lineage>
</organism>
<dbReference type="GeneID" id="40077458"/>
<accession>A0A0U4IVF7</accession>
<dbReference type="Proteomes" id="UP000226460">
    <property type="component" value="Segment"/>
</dbReference>
<evidence type="ECO:0000313" key="2">
    <source>
        <dbReference type="Proteomes" id="UP000226460"/>
    </source>
</evidence>
<dbReference type="KEGG" id="vg:40077458"/>
<evidence type="ECO:0000313" key="1">
    <source>
        <dbReference type="EMBL" id="ALY09383.1"/>
    </source>
</evidence>
<name>A0A0U4IVF7_9CAUD</name>
<sequence>MTTETVQPPRKTKITISFEQQDIAAIPPLLTTDAVPSELAQRVAAHANTYMRLTKHARWWRIDWPAGSKKGAITSTRSGSLKDKPLIGFSAKRGWL</sequence>
<dbReference type="EMBL" id="KU160651">
    <property type="protein sequence ID" value="ALY09383.1"/>
    <property type="molecule type" value="Genomic_DNA"/>
</dbReference>
<gene>
    <name evidence="1" type="primary">54</name>
    <name evidence="1" type="ORF">JAWNSKI_54</name>
</gene>
<dbReference type="OrthoDB" id="18620at10239"/>
<reference evidence="1 2" key="1">
    <citation type="submission" date="2015-11" db="EMBL/GenBank/DDBJ databases">
        <authorList>
            <person name="Gant O."/>
            <person name="Schneider V.M."/>
            <person name="Bowman C.A."/>
            <person name="Russell D.A."/>
            <person name="Pope W.H."/>
            <person name="Jacobs-Sera D."/>
            <person name="Hendrix R.W."/>
            <person name="Hatfull G.F."/>
        </authorList>
    </citation>
    <scope>NUCLEOTIDE SEQUENCE [LARGE SCALE GENOMIC DNA]</scope>
</reference>
<proteinExistence type="predicted"/>